<gene>
    <name evidence="8" type="ORF">EDD80_11363</name>
</gene>
<evidence type="ECO:0000256" key="4">
    <source>
        <dbReference type="ARBA" id="ARBA00023136"/>
    </source>
</evidence>
<evidence type="ECO:0000256" key="5">
    <source>
        <dbReference type="ARBA" id="ARBA00023237"/>
    </source>
</evidence>
<keyword evidence="5" id="KW-0998">Cell outer membrane</keyword>
<dbReference type="InterPro" id="IPR012944">
    <property type="entry name" value="SusD_RagB_dom"/>
</dbReference>
<feature type="domain" description="RagB/SusD" evidence="6">
    <location>
        <begin position="363"/>
        <end position="485"/>
    </location>
</feature>
<dbReference type="InterPro" id="IPR011990">
    <property type="entry name" value="TPR-like_helical_dom_sf"/>
</dbReference>
<name>A0A4R3KNK2_9SPHI</name>
<comment type="similarity">
    <text evidence="2">Belongs to the SusD family.</text>
</comment>
<dbReference type="Pfam" id="PF07980">
    <property type="entry name" value="SusD_RagB"/>
    <property type="match status" value="1"/>
</dbReference>
<evidence type="ECO:0000313" key="9">
    <source>
        <dbReference type="Proteomes" id="UP000295807"/>
    </source>
</evidence>
<dbReference type="EMBL" id="SMAD01000013">
    <property type="protein sequence ID" value="TCS85326.1"/>
    <property type="molecule type" value="Genomic_DNA"/>
</dbReference>
<keyword evidence="4" id="KW-0472">Membrane</keyword>
<comment type="subcellular location">
    <subcellularLocation>
        <location evidence="1">Cell outer membrane</location>
    </subcellularLocation>
</comment>
<dbReference type="CDD" id="cd08977">
    <property type="entry name" value="SusD"/>
    <property type="match status" value="1"/>
</dbReference>
<dbReference type="OrthoDB" id="9773740at2"/>
<dbReference type="InterPro" id="IPR033985">
    <property type="entry name" value="SusD-like_N"/>
</dbReference>
<dbReference type="Proteomes" id="UP000295807">
    <property type="component" value="Unassembled WGS sequence"/>
</dbReference>
<dbReference type="RefSeq" id="WP_132130318.1">
    <property type="nucleotide sequence ID" value="NZ_SMAD01000013.1"/>
</dbReference>
<accession>A0A4R3KNK2</accession>
<comment type="caution">
    <text evidence="8">The sequence shown here is derived from an EMBL/GenBank/DDBJ whole genome shotgun (WGS) entry which is preliminary data.</text>
</comment>
<keyword evidence="9" id="KW-1185">Reference proteome</keyword>
<dbReference type="Gene3D" id="1.25.40.390">
    <property type="match status" value="1"/>
</dbReference>
<evidence type="ECO:0000256" key="3">
    <source>
        <dbReference type="ARBA" id="ARBA00022729"/>
    </source>
</evidence>
<dbReference type="SUPFAM" id="SSF48452">
    <property type="entry name" value="TPR-like"/>
    <property type="match status" value="1"/>
</dbReference>
<evidence type="ECO:0000259" key="6">
    <source>
        <dbReference type="Pfam" id="PF07980"/>
    </source>
</evidence>
<evidence type="ECO:0000256" key="1">
    <source>
        <dbReference type="ARBA" id="ARBA00004442"/>
    </source>
</evidence>
<proteinExistence type="inferred from homology"/>
<evidence type="ECO:0000259" key="7">
    <source>
        <dbReference type="Pfam" id="PF14322"/>
    </source>
</evidence>
<evidence type="ECO:0000256" key="2">
    <source>
        <dbReference type="ARBA" id="ARBA00006275"/>
    </source>
</evidence>
<sequence>MKKSKYMICLLLAFAAAGQYGCKEFLDVKPVDKLTGNNFWKSRQDVESYIWDIHGLFRAKIGSTPFLPASGDIRCGMMAETPQMGNGRDYFDRLAANDLMYACYPTGGEWWQATFHFEYITRWKEFYQVIQACNILDYELDNREVPDLSEADIKRFKAEGAFMRSLSYFFIVRLFGDVPYYREAYQQDPLPRTDMITVLNNCIEDLMAVKNDLPWTFEDPAYQGVRVSRGSALALLMHMNMWNAGFDQGNKQHYYRQTADLGKELVESDAYELMPIEDFHLLFKGRTREGLYEIAQNFNYGELVGYNTFADMVLHYPYKRPAISHQYSYSYFRSDFLQRLYPPSQADERTEVWFDSGMFSDDGTFQFLKFTNVYAIEDGEDVNPDGNIIIFRYAGAILLRAEALAELGEENEAIRMMNLVRQRAGASNYNGSGGQALKDEIFAERARELMGEGHYFYDLVRTRRVLDSRWSFYPLTEDQFNRGGWTWPLDPAVQNNNPLMTLNTYWLGGGQ</sequence>
<protein>
    <submittedName>
        <fullName evidence="8">Putative outer membrane starch-binding protein</fullName>
    </submittedName>
</protein>
<organism evidence="8 9">
    <name type="scientific">Anseongella ginsenosidimutans</name>
    <dbReference type="NCBI Taxonomy" id="496056"/>
    <lineage>
        <taxon>Bacteria</taxon>
        <taxon>Pseudomonadati</taxon>
        <taxon>Bacteroidota</taxon>
        <taxon>Sphingobacteriia</taxon>
        <taxon>Sphingobacteriales</taxon>
        <taxon>Sphingobacteriaceae</taxon>
        <taxon>Anseongella</taxon>
    </lineage>
</organism>
<keyword evidence="3" id="KW-0732">Signal</keyword>
<dbReference type="GO" id="GO:0009279">
    <property type="term" value="C:cell outer membrane"/>
    <property type="evidence" value="ECO:0007669"/>
    <property type="project" value="UniProtKB-SubCell"/>
</dbReference>
<dbReference type="AlphaFoldDB" id="A0A4R3KNK2"/>
<feature type="domain" description="SusD-like N-terminal" evidence="7">
    <location>
        <begin position="117"/>
        <end position="236"/>
    </location>
</feature>
<evidence type="ECO:0000313" key="8">
    <source>
        <dbReference type="EMBL" id="TCS85326.1"/>
    </source>
</evidence>
<reference evidence="8 9" key="1">
    <citation type="submission" date="2019-03" db="EMBL/GenBank/DDBJ databases">
        <title>Genomic Encyclopedia of Type Strains, Phase IV (KMG-IV): sequencing the most valuable type-strain genomes for metagenomic binning, comparative biology and taxonomic classification.</title>
        <authorList>
            <person name="Goeker M."/>
        </authorList>
    </citation>
    <scope>NUCLEOTIDE SEQUENCE [LARGE SCALE GENOMIC DNA]</scope>
    <source>
        <strain evidence="8 9">DSM 21100</strain>
    </source>
</reference>
<dbReference type="Pfam" id="PF14322">
    <property type="entry name" value="SusD-like_3"/>
    <property type="match status" value="1"/>
</dbReference>